<reference evidence="1 2" key="1">
    <citation type="submission" date="2023-06" db="EMBL/GenBank/DDBJ databases">
        <authorList>
            <person name="Feng G."/>
            <person name="Li J."/>
            <person name="Zhu H."/>
        </authorList>
    </citation>
    <scope>NUCLEOTIDE SEQUENCE [LARGE SCALE GENOMIC DNA]</scope>
    <source>
        <strain evidence="1 2">RHCJP20</strain>
    </source>
</reference>
<dbReference type="EMBL" id="JAUCMM010000010">
    <property type="protein sequence ID" value="MDM7889414.1"/>
    <property type="molecule type" value="Genomic_DNA"/>
</dbReference>
<evidence type="ECO:0008006" key="3">
    <source>
        <dbReference type="Google" id="ProtNLM"/>
    </source>
</evidence>
<accession>A0ABT7TJ61</accession>
<keyword evidence="2" id="KW-1185">Reference proteome</keyword>
<evidence type="ECO:0000313" key="2">
    <source>
        <dbReference type="Proteomes" id="UP001235720"/>
    </source>
</evidence>
<dbReference type="RefSeq" id="WP_289471003.1">
    <property type="nucleotide sequence ID" value="NZ_JAUCMM010000010.1"/>
</dbReference>
<comment type="caution">
    <text evidence="1">The sequence shown here is derived from an EMBL/GenBank/DDBJ whole genome shotgun (WGS) entry which is preliminary data.</text>
</comment>
<dbReference type="Proteomes" id="UP001235720">
    <property type="component" value="Unassembled WGS sequence"/>
</dbReference>
<proteinExistence type="predicted"/>
<protein>
    <recommendedName>
        <fullName evidence="3">Transcriptional regulator, AbiEi antitoxin, Type IV TA system</fullName>
    </recommendedName>
</protein>
<evidence type="ECO:0000313" key="1">
    <source>
        <dbReference type="EMBL" id="MDM7889414.1"/>
    </source>
</evidence>
<gene>
    <name evidence="1" type="ORF">QUG98_13225</name>
</gene>
<organism evidence="1 2">
    <name type="scientific">Curtobacterium subtropicum</name>
    <dbReference type="NCBI Taxonomy" id="3055138"/>
    <lineage>
        <taxon>Bacteria</taxon>
        <taxon>Bacillati</taxon>
        <taxon>Actinomycetota</taxon>
        <taxon>Actinomycetes</taxon>
        <taxon>Micrococcales</taxon>
        <taxon>Microbacteriaceae</taxon>
        <taxon>Curtobacterium</taxon>
    </lineage>
</organism>
<name>A0ABT7TJ61_9MICO</name>
<sequence length="321" mass="35549">MEVPLAIYRATCTNDAGRSGATLRRRAADDGPDRLVRVGPNAFVRGAEWDAAGPRRRYVTRVFARLGRRSVAAVGSHVSAVAVHGLPWLHGWPEDVHLTVPKTQYRSGTKGLVLHTRPVQPGDGIDHAGLRFTSVARTVADVALQGDVRTVVVLADAALRQGLRRGDVHRALGGLPHHRGRALAARSIEFADPRSGSPAESLARVVFWELGLPAPVLQQRFDVDGHRHEVDFWFPEQGVIVEVDGRVKYSQERYRNGRTAAQVIVEEKRRHERLSAHPAVRAIVRLEWRDLWDLDALSFRLRAAGLPCRARPVRSARGLTT</sequence>